<evidence type="ECO:0008006" key="3">
    <source>
        <dbReference type="Google" id="ProtNLM"/>
    </source>
</evidence>
<dbReference type="STRING" id="350054.Mflv_0206"/>
<feature type="transmembrane region" description="Helical" evidence="1">
    <location>
        <begin position="162"/>
        <end position="182"/>
    </location>
</feature>
<feature type="transmembrane region" description="Helical" evidence="1">
    <location>
        <begin position="75"/>
        <end position="92"/>
    </location>
</feature>
<feature type="transmembrane region" description="Helical" evidence="1">
    <location>
        <begin position="45"/>
        <end position="63"/>
    </location>
</feature>
<evidence type="ECO:0000313" key="2">
    <source>
        <dbReference type="EMBL" id="ABP42701.1"/>
    </source>
</evidence>
<dbReference type="HOGENOM" id="CLU_550750_0_0_11"/>
<reference evidence="2" key="2">
    <citation type="journal article" date="2013" name="PLoS ONE">
        <title>A Gene Expression Study of the Activities of Aromatic Ring-Cleavage Dioxygenases in Mycobacterium gilvum PYR-GCK to Changes in Salinity and pH during Pyrene Degradation.</title>
        <authorList>
            <person name="Badejo A.C."/>
            <person name="Badejo A.O."/>
            <person name="Shin K.H."/>
            <person name="Chai Y.G."/>
        </authorList>
    </citation>
    <scope>NUCLEOTIDE SEQUENCE [LARGE SCALE GENOMIC DNA]</scope>
    <source>
        <strain evidence="2">PYR-GCK</strain>
    </source>
</reference>
<evidence type="ECO:0000256" key="1">
    <source>
        <dbReference type="SAM" id="Phobius"/>
    </source>
</evidence>
<gene>
    <name evidence="2" type="ordered locus">Mflv_0206</name>
</gene>
<sequence length="496" mass="52639">MTSTANLRRNLRVIEGPRPVTTSNHPSPTVKLPHIDVRWGFRERVTAIAVLVLIGYGLDIGRLVADAVAGSRTPMLALTPLLALLIASAYRWPPPGVNDNESDWLFVSILGPIGFAGIALVSSRFETLAAAFRLDLLGAALWTVCATAIFLGARHTARMWRVWLFTVIGCNPVLFTLAAGMLGGSDSAVAALSVCYGATAVYLAGARAPRLKRLAATSVCLIGGWGLGSVLLGTLPLFGTVAVAAAVLPVVVHVGMRRWVGPDAGATGEMPAYPVRSWKSLLALVLLAFAVAVVHTSPAPIREPAAVQGDWIGSAGLYGARELPDAQRFLGADARFVRYEVPTTAGRPNAAVDVITTSNLASLHDHRDTVWYPSTRPLNFVPASGLQSTAPVEVRAVFSNADTAIDTTTPQWYALTWDWRTDSGYQQVTVVVNQNPAESATPPPAPTGLEVVDTLLSPALWIGRQQADDPGRVDDVVVRHATEIADSLLAHVAARA</sequence>
<feature type="transmembrane region" description="Helical" evidence="1">
    <location>
        <begin position="128"/>
        <end position="150"/>
    </location>
</feature>
<feature type="transmembrane region" description="Helical" evidence="1">
    <location>
        <begin position="237"/>
        <end position="256"/>
    </location>
</feature>
<dbReference type="KEGG" id="mgi:Mflv_0206"/>
<organism evidence="2">
    <name type="scientific">Mycolicibacterium gilvum (strain PYR-GCK)</name>
    <name type="common">Mycobacterium gilvum (strain PYR-GCK)</name>
    <dbReference type="NCBI Taxonomy" id="350054"/>
    <lineage>
        <taxon>Bacteria</taxon>
        <taxon>Bacillati</taxon>
        <taxon>Actinomycetota</taxon>
        <taxon>Actinomycetes</taxon>
        <taxon>Mycobacteriales</taxon>
        <taxon>Mycobacteriaceae</taxon>
        <taxon>Mycolicibacterium</taxon>
    </lineage>
</organism>
<protein>
    <recommendedName>
        <fullName evidence="3">Transmembrane protein</fullName>
    </recommendedName>
</protein>
<dbReference type="AlphaFoldDB" id="A4T168"/>
<dbReference type="EMBL" id="CP000656">
    <property type="protein sequence ID" value="ABP42701.1"/>
    <property type="molecule type" value="Genomic_DNA"/>
</dbReference>
<feature type="transmembrane region" description="Helical" evidence="1">
    <location>
        <begin position="104"/>
        <end position="122"/>
    </location>
</feature>
<keyword evidence="1" id="KW-0812">Transmembrane</keyword>
<reference evidence="2" key="1">
    <citation type="submission" date="2007-04" db="EMBL/GenBank/DDBJ databases">
        <authorList>
            <consortium name="US DOE Joint Genome Institute"/>
            <person name="Copeland A."/>
            <person name="Lucas S."/>
            <person name="Lapidus A."/>
            <person name="Barry K."/>
            <person name="Detter J.C."/>
            <person name="Glavina del Rio T."/>
            <person name="Hammon N."/>
            <person name="Israni S."/>
            <person name="Dalin E."/>
            <person name="Tice H."/>
            <person name="Pitluck S."/>
            <person name="Chain P."/>
            <person name="Malfatti S."/>
            <person name="Shin M."/>
            <person name="Vergez L."/>
            <person name="Schmutz J."/>
            <person name="Larimer F."/>
            <person name="Land M."/>
            <person name="Hauser L."/>
            <person name="Kyrpides N."/>
            <person name="Mikhailova N."/>
            <person name="Miller C."/>
            <person name="Richardson P."/>
        </authorList>
    </citation>
    <scope>NUCLEOTIDE SEQUENCE</scope>
    <source>
        <strain evidence="2">PYR-GCK</strain>
    </source>
</reference>
<accession>A4T168</accession>
<feature type="transmembrane region" description="Helical" evidence="1">
    <location>
        <begin position="188"/>
        <end position="206"/>
    </location>
</feature>
<proteinExistence type="predicted"/>
<dbReference type="eggNOG" id="ENOG5030TCR">
    <property type="taxonomic scope" value="Bacteria"/>
</dbReference>
<name>A4T168_MYCGI</name>
<keyword evidence="1" id="KW-0472">Membrane</keyword>
<keyword evidence="1" id="KW-1133">Transmembrane helix</keyword>